<dbReference type="STRING" id="1512.GCA_900049235_03979"/>
<dbReference type="AlphaFoldDB" id="E7GRY8"/>
<organism evidence="2 3">
    <name type="scientific">Clostridium symbiosum (strain WAL-14163)</name>
    <dbReference type="NCBI Taxonomy" id="742740"/>
    <lineage>
        <taxon>Bacteria</taxon>
        <taxon>Bacillati</taxon>
        <taxon>Bacillota</taxon>
        <taxon>Clostridia</taxon>
        <taxon>Lachnospirales</taxon>
        <taxon>Lachnospiraceae</taxon>
        <taxon>Otoolea</taxon>
    </lineage>
</organism>
<keyword evidence="1" id="KW-0472">Membrane</keyword>
<evidence type="ECO:0000313" key="3">
    <source>
        <dbReference type="Proteomes" id="UP000002970"/>
    </source>
</evidence>
<sequence>MERRNLHMEKQQHINPEYFKTGLSPEEYSHLAACPFCCEQFADYIENQELITAPAHLKSSIMERSRDLDVQIVAGSNHLSKRLQLFYFSLKVGAAVLCALTMLTILPGVSREISARQDAAARQSKFRSEQQWDYYETVNYLTEQLGRLSNINMEVFKNDKKER</sequence>
<evidence type="ECO:0000313" key="2">
    <source>
        <dbReference type="EMBL" id="EGA92369.1"/>
    </source>
</evidence>
<dbReference type="EMBL" id="ADLQ01000081">
    <property type="protein sequence ID" value="EGA92369.1"/>
    <property type="molecule type" value="Genomic_DNA"/>
</dbReference>
<dbReference type="Proteomes" id="UP000002970">
    <property type="component" value="Unassembled WGS sequence"/>
</dbReference>
<reference evidence="2 3" key="1">
    <citation type="submission" date="2010-12" db="EMBL/GenBank/DDBJ databases">
        <title>The Genome Sequence of Clostridium symbiosum strain WAL-14163.</title>
        <authorList>
            <person name="Earl A."/>
            <person name="Ward D."/>
            <person name="Feldgarden M."/>
            <person name="Gevers D."/>
            <person name="Finegold S.M."/>
            <person name="Summanen P.H."/>
            <person name="Molitoris D.R."/>
            <person name="Vaisanen M.L."/>
            <person name="Daigneault M."/>
            <person name="Young S.K."/>
            <person name="Zeng Q."/>
            <person name="Gargeya S."/>
            <person name="Fitzgerald M."/>
            <person name="Haas B."/>
            <person name="Abouelleil A."/>
            <person name="Alvarado L."/>
            <person name="Arachchi H.M."/>
            <person name="Berlin A."/>
            <person name="Brown A."/>
            <person name="Chapman S.B."/>
            <person name="Chen Z."/>
            <person name="Dunbar C."/>
            <person name="Freedman E."/>
            <person name="Gearin G."/>
            <person name="Gellesch M."/>
            <person name="Goldberg J."/>
            <person name="Griggs A."/>
            <person name="Gujja S."/>
            <person name="Heilman E."/>
            <person name="Heiman D."/>
            <person name="Howarth C."/>
            <person name="Larson L."/>
            <person name="Lui A."/>
            <person name="MacDonald P.J.P."/>
            <person name="Mehta T."/>
            <person name="Montmayeur A."/>
            <person name="Murphy C."/>
            <person name="Neiman D."/>
            <person name="Pearson M."/>
            <person name="Priest M."/>
            <person name="Roberts A."/>
            <person name="Saif S."/>
            <person name="Shea T."/>
            <person name="Shenoy N."/>
            <person name="Sisk P."/>
            <person name="Stolte C."/>
            <person name="Sykes S."/>
            <person name="White J."/>
            <person name="Yandava C."/>
            <person name="Nusbaum C."/>
            <person name="Birren B."/>
        </authorList>
    </citation>
    <scope>NUCLEOTIDE SEQUENCE [LARGE SCALE GENOMIC DNA]</scope>
    <source>
        <strain evidence="2 3">WAL-14163</strain>
    </source>
</reference>
<keyword evidence="1" id="KW-1133">Transmembrane helix</keyword>
<name>E7GRY8_CLOS6</name>
<comment type="caution">
    <text evidence="2">The sequence shown here is derived from an EMBL/GenBank/DDBJ whole genome shotgun (WGS) entry which is preliminary data.</text>
</comment>
<gene>
    <name evidence="2" type="ORF">HMPREF9474_03683</name>
</gene>
<dbReference type="HOGENOM" id="CLU_1624300_0_0_9"/>
<dbReference type="eggNOG" id="ENOG5033G8D">
    <property type="taxonomic scope" value="Bacteria"/>
</dbReference>
<keyword evidence="1" id="KW-0812">Transmembrane</keyword>
<accession>E7GRY8</accession>
<keyword evidence="3" id="KW-1185">Reference proteome</keyword>
<feature type="transmembrane region" description="Helical" evidence="1">
    <location>
        <begin position="85"/>
        <end position="106"/>
    </location>
</feature>
<evidence type="ECO:0008006" key="4">
    <source>
        <dbReference type="Google" id="ProtNLM"/>
    </source>
</evidence>
<proteinExistence type="predicted"/>
<protein>
    <recommendedName>
        <fullName evidence="4">Zinc-finger domain-containing protein</fullName>
    </recommendedName>
</protein>
<evidence type="ECO:0000256" key="1">
    <source>
        <dbReference type="SAM" id="Phobius"/>
    </source>
</evidence>